<dbReference type="EMBL" id="CP002691">
    <property type="protein sequence ID" value="AEE52059.1"/>
    <property type="molecule type" value="Genomic_DNA"/>
</dbReference>
<protein>
    <submittedName>
        <fullName evidence="1">Peptidase S1 and S6 chymotrypsin/Hap</fullName>
    </submittedName>
</protein>
<gene>
    <name evidence="1" type="ordered locus">Halhy_4214</name>
</gene>
<dbReference type="SUPFAM" id="SSF69635">
    <property type="entry name" value="Type III secretory system chaperone-like"/>
    <property type="match status" value="1"/>
</dbReference>
<dbReference type="Gene3D" id="2.40.10.120">
    <property type="match status" value="1"/>
</dbReference>
<dbReference type="eggNOG" id="COG0265">
    <property type="taxonomic scope" value="Bacteria"/>
</dbReference>
<dbReference type="Pfam" id="PF13365">
    <property type="entry name" value="Trypsin_2"/>
    <property type="match status" value="1"/>
</dbReference>
<dbReference type="STRING" id="760192.Halhy_4214"/>
<dbReference type="RefSeq" id="WP_013766597.1">
    <property type="nucleotide sequence ID" value="NC_015510.1"/>
</dbReference>
<evidence type="ECO:0000313" key="1">
    <source>
        <dbReference type="EMBL" id="AEE52059.1"/>
    </source>
</evidence>
<dbReference type="SUPFAM" id="SSF50494">
    <property type="entry name" value="Trypsin-like serine proteases"/>
    <property type="match status" value="1"/>
</dbReference>
<organism evidence="1 2">
    <name type="scientific">Haliscomenobacter hydrossis (strain ATCC 27775 / DSM 1100 / LMG 10767 / O)</name>
    <dbReference type="NCBI Taxonomy" id="760192"/>
    <lineage>
        <taxon>Bacteria</taxon>
        <taxon>Pseudomonadati</taxon>
        <taxon>Bacteroidota</taxon>
        <taxon>Saprospiria</taxon>
        <taxon>Saprospirales</taxon>
        <taxon>Haliscomenobacteraceae</taxon>
        <taxon>Haliscomenobacter</taxon>
    </lineage>
</organism>
<accession>F4L5U9</accession>
<name>F4L5U9_HALH1</name>
<proteinExistence type="predicted"/>
<dbReference type="HOGENOM" id="CLU_764882_0_0_10"/>
<dbReference type="PANTHER" id="PTHR22939:SF129">
    <property type="entry name" value="SERINE PROTEASE HTRA2, MITOCHONDRIAL"/>
    <property type="match status" value="1"/>
</dbReference>
<dbReference type="PANTHER" id="PTHR22939">
    <property type="entry name" value="SERINE PROTEASE FAMILY S1C HTRA-RELATED"/>
    <property type="match status" value="1"/>
</dbReference>
<dbReference type="InterPro" id="IPR001940">
    <property type="entry name" value="Peptidase_S1C"/>
</dbReference>
<evidence type="ECO:0000313" key="2">
    <source>
        <dbReference type="Proteomes" id="UP000008461"/>
    </source>
</evidence>
<dbReference type="InterPro" id="IPR009003">
    <property type="entry name" value="Peptidase_S1_PA"/>
</dbReference>
<dbReference type="GO" id="GO:0004252">
    <property type="term" value="F:serine-type endopeptidase activity"/>
    <property type="evidence" value="ECO:0007669"/>
    <property type="project" value="InterPro"/>
</dbReference>
<sequence>MQNAIDLYHSVVIEIATPYFIGTGFYLRDAGVIVTNEHIVRDNREVVINGVHFPKQLAQVLFVDERHDLAFVVAPPVDAPVIKLGVDSPVRQGDVVVAVGHPFGFKYSASQGIVSNTRHEIEQILYIQHDAALNPGNSGGPLINENGEVVGVNTFKVKDGNSIGISLPVQHLAEALAEFQKGGGQLGVRCHSCNNGVFKSNIEGVYCPHCGAKLKLPDTVEEFEPLGVAATLEEMLEQAGYLAPLSRSGPNCWTINKGSAKITVHYHEGNGIITGDAYLCSLPKANIKPLYEFLLRQNYTLEGLSLSIKDQAIILSLIIHDRYLNVESGLKMFQNLFEQADHFDNILVEEYGAVWRAE</sequence>
<dbReference type="KEGG" id="hhy:Halhy_4214"/>
<reference key="2">
    <citation type="submission" date="2011-04" db="EMBL/GenBank/DDBJ databases">
        <title>Complete sequence of chromosome of Haliscomenobacter hydrossis DSM 1100.</title>
        <authorList>
            <consortium name="US DOE Joint Genome Institute (JGI-PGF)"/>
            <person name="Lucas S."/>
            <person name="Han J."/>
            <person name="Lapidus A."/>
            <person name="Bruce D."/>
            <person name="Goodwin L."/>
            <person name="Pitluck S."/>
            <person name="Peters L."/>
            <person name="Kyrpides N."/>
            <person name="Mavromatis K."/>
            <person name="Ivanova N."/>
            <person name="Ovchinnikova G."/>
            <person name="Pagani I."/>
            <person name="Daligault H."/>
            <person name="Detter J.C."/>
            <person name="Han C."/>
            <person name="Land M."/>
            <person name="Hauser L."/>
            <person name="Markowitz V."/>
            <person name="Cheng J.-F."/>
            <person name="Hugenholtz P."/>
            <person name="Woyke T."/>
            <person name="Wu D."/>
            <person name="Verbarg S."/>
            <person name="Frueling A."/>
            <person name="Brambilla E."/>
            <person name="Klenk H.-P."/>
            <person name="Eisen J.A."/>
        </authorList>
    </citation>
    <scope>NUCLEOTIDE SEQUENCE</scope>
    <source>
        <strain>DSM 1100</strain>
    </source>
</reference>
<dbReference type="Gene3D" id="3.30.1460.10">
    <property type="match status" value="1"/>
</dbReference>
<dbReference type="PRINTS" id="PR00834">
    <property type="entry name" value="PROTEASES2C"/>
</dbReference>
<reference evidence="1 2" key="1">
    <citation type="journal article" date="2011" name="Stand. Genomic Sci.">
        <title>Complete genome sequence of Haliscomenobacter hydrossis type strain (O).</title>
        <authorList>
            <consortium name="US DOE Joint Genome Institute (JGI-PGF)"/>
            <person name="Daligault H."/>
            <person name="Lapidus A."/>
            <person name="Zeytun A."/>
            <person name="Nolan M."/>
            <person name="Lucas S."/>
            <person name="Del Rio T.G."/>
            <person name="Tice H."/>
            <person name="Cheng J.F."/>
            <person name="Tapia R."/>
            <person name="Han C."/>
            <person name="Goodwin L."/>
            <person name="Pitluck S."/>
            <person name="Liolios K."/>
            <person name="Pagani I."/>
            <person name="Ivanova N."/>
            <person name="Huntemann M."/>
            <person name="Mavromatis K."/>
            <person name="Mikhailova N."/>
            <person name="Pati A."/>
            <person name="Chen A."/>
            <person name="Palaniappan K."/>
            <person name="Land M."/>
            <person name="Hauser L."/>
            <person name="Brambilla E.M."/>
            <person name="Rohde M."/>
            <person name="Verbarg S."/>
            <person name="Goker M."/>
            <person name="Bristow J."/>
            <person name="Eisen J.A."/>
            <person name="Markowitz V."/>
            <person name="Hugenholtz P."/>
            <person name="Kyrpides N.C."/>
            <person name="Klenk H.P."/>
            <person name="Woyke T."/>
        </authorList>
    </citation>
    <scope>NUCLEOTIDE SEQUENCE [LARGE SCALE GENOMIC DNA]</scope>
    <source>
        <strain evidence="2">ATCC 27775 / DSM 1100 / LMG 10767 / O</strain>
    </source>
</reference>
<keyword evidence="2" id="KW-1185">Reference proteome</keyword>
<dbReference type="Proteomes" id="UP000008461">
    <property type="component" value="Chromosome"/>
</dbReference>
<dbReference type="GO" id="GO:0006508">
    <property type="term" value="P:proteolysis"/>
    <property type="evidence" value="ECO:0007669"/>
    <property type="project" value="InterPro"/>
</dbReference>
<dbReference type="AlphaFoldDB" id="F4L5U9"/>